<dbReference type="GO" id="GO:0070124">
    <property type="term" value="P:mitochondrial translational initiation"/>
    <property type="evidence" value="ECO:0007669"/>
    <property type="project" value="TreeGrafter"/>
</dbReference>
<dbReference type="PANTHER" id="PTHR10938">
    <property type="entry name" value="TRANSLATION INITIATION FACTOR IF-3"/>
    <property type="match status" value="1"/>
</dbReference>
<comment type="similarity">
    <text evidence="1">Belongs to the IF-3 family.</text>
</comment>
<dbReference type="GO" id="GO:0003743">
    <property type="term" value="F:translation initiation factor activity"/>
    <property type="evidence" value="ECO:0007669"/>
    <property type="project" value="UniProtKB-KW"/>
</dbReference>
<dbReference type="GO" id="GO:0005739">
    <property type="term" value="C:mitochondrion"/>
    <property type="evidence" value="ECO:0007669"/>
    <property type="project" value="TreeGrafter"/>
</dbReference>
<dbReference type="GeneID" id="108623411"/>
<name>A0AAJ7N4N2_9HYME</name>
<evidence type="ECO:0000256" key="1">
    <source>
        <dbReference type="ARBA" id="ARBA00005439"/>
    </source>
</evidence>
<dbReference type="InterPro" id="IPR036788">
    <property type="entry name" value="T_IF-3_C_sf"/>
</dbReference>
<dbReference type="PANTHER" id="PTHR10938:SF0">
    <property type="entry name" value="TRANSLATION INITIATION FACTOR IF-3, MITOCHONDRIAL"/>
    <property type="match status" value="1"/>
</dbReference>
<dbReference type="InterPro" id="IPR001288">
    <property type="entry name" value="Translation_initiation_fac_3"/>
</dbReference>
<keyword evidence="2" id="KW-0396">Initiation factor</keyword>
<dbReference type="InterPro" id="IPR036787">
    <property type="entry name" value="T_IF-3_N_sf"/>
</dbReference>
<keyword evidence="4" id="KW-1185">Reference proteome</keyword>
<protein>
    <submittedName>
        <fullName evidence="5">Uncharacterized protein LOC108623411</fullName>
    </submittedName>
</protein>
<dbReference type="RefSeq" id="XP_017877370.1">
    <property type="nucleotide sequence ID" value="XM_018021881.2"/>
</dbReference>
<proteinExistence type="inferred from homology"/>
<dbReference type="GO" id="GO:0032790">
    <property type="term" value="P:ribosome disassembly"/>
    <property type="evidence" value="ECO:0007669"/>
    <property type="project" value="TreeGrafter"/>
</dbReference>
<evidence type="ECO:0000313" key="5">
    <source>
        <dbReference type="RefSeq" id="XP_017877370.1"/>
    </source>
</evidence>
<dbReference type="Gene3D" id="3.30.110.10">
    <property type="entry name" value="Translation initiation factor 3 (IF-3), C-terminal domain"/>
    <property type="match status" value="1"/>
</dbReference>
<dbReference type="SUPFAM" id="SSF55200">
    <property type="entry name" value="Translation initiation factor IF3, C-terminal domain"/>
    <property type="match status" value="1"/>
</dbReference>
<evidence type="ECO:0000256" key="3">
    <source>
        <dbReference type="ARBA" id="ARBA00022917"/>
    </source>
</evidence>
<dbReference type="KEGG" id="ccal:108623411"/>
<gene>
    <name evidence="5" type="primary">LOC108623411</name>
</gene>
<reference evidence="5" key="1">
    <citation type="submission" date="2025-08" db="UniProtKB">
        <authorList>
            <consortium name="RefSeq"/>
        </authorList>
    </citation>
    <scope>IDENTIFICATION</scope>
    <source>
        <tissue evidence="5">Whole body</tissue>
    </source>
</reference>
<dbReference type="AlphaFoldDB" id="A0AAJ7N4N2"/>
<sequence length="218" mass="25013">MLRMLKAIRLVLNVSNLTTIKNKNNVSQSIKNNFVQCRTMYTGTSSTDDFATNCEKPKKRKTVEVPKITLLNQDESMRIVFLEEAIKIAKRQNLHLVHTGEDPKSGRSIYKLFDYHEILTQEKEIVNLNVEEQKFKHTKMFNLKSKIEEHDLGVKMAHMNKLLKKNHVVKVLVNHPTEGNVETVNILKKNILGTVSKEVSKKGTTILVFSPSSNEKTR</sequence>
<keyword evidence="3" id="KW-0648">Protein biosynthesis</keyword>
<dbReference type="Gene3D" id="3.10.20.80">
    <property type="entry name" value="Translation initiation factor 3 (IF-3), N-terminal domain"/>
    <property type="match status" value="1"/>
</dbReference>
<dbReference type="GO" id="GO:0043022">
    <property type="term" value="F:ribosome binding"/>
    <property type="evidence" value="ECO:0007669"/>
    <property type="project" value="TreeGrafter"/>
</dbReference>
<organism evidence="4 5">
    <name type="scientific">Ceratina calcarata</name>
    <dbReference type="NCBI Taxonomy" id="156304"/>
    <lineage>
        <taxon>Eukaryota</taxon>
        <taxon>Metazoa</taxon>
        <taxon>Ecdysozoa</taxon>
        <taxon>Arthropoda</taxon>
        <taxon>Hexapoda</taxon>
        <taxon>Insecta</taxon>
        <taxon>Pterygota</taxon>
        <taxon>Neoptera</taxon>
        <taxon>Endopterygota</taxon>
        <taxon>Hymenoptera</taxon>
        <taxon>Apocrita</taxon>
        <taxon>Aculeata</taxon>
        <taxon>Apoidea</taxon>
        <taxon>Anthophila</taxon>
        <taxon>Apidae</taxon>
        <taxon>Ceratina</taxon>
        <taxon>Zadontomerus</taxon>
    </lineage>
</organism>
<dbReference type="Proteomes" id="UP000694925">
    <property type="component" value="Unplaced"/>
</dbReference>
<evidence type="ECO:0000256" key="2">
    <source>
        <dbReference type="ARBA" id="ARBA00022540"/>
    </source>
</evidence>
<evidence type="ECO:0000313" key="4">
    <source>
        <dbReference type="Proteomes" id="UP000694925"/>
    </source>
</evidence>
<accession>A0AAJ7N4N2</accession>